<accession>A0A160PEN4</accession>
<organism evidence="1 2">
    <name type="scientific">Methylorubrum populi</name>
    <dbReference type="NCBI Taxonomy" id="223967"/>
    <lineage>
        <taxon>Bacteria</taxon>
        <taxon>Pseudomonadati</taxon>
        <taxon>Pseudomonadota</taxon>
        <taxon>Alphaproteobacteria</taxon>
        <taxon>Hyphomicrobiales</taxon>
        <taxon>Methylobacteriaceae</taxon>
        <taxon>Methylorubrum</taxon>
    </lineage>
</organism>
<dbReference type="EMBL" id="AP014809">
    <property type="protein sequence ID" value="BAU89780.1"/>
    <property type="molecule type" value="Genomic_DNA"/>
</dbReference>
<dbReference type="AlphaFoldDB" id="A0A160PEN4"/>
<dbReference type="Proteomes" id="UP000218288">
    <property type="component" value="Chromosome"/>
</dbReference>
<gene>
    <name evidence="1" type="ORF">MPPM_1175</name>
</gene>
<reference evidence="1 2" key="1">
    <citation type="journal article" date="2016" name="Genome Announc.">
        <title>Complete Genome Sequence of Methylobacterium populi P-1M, Isolated from Pink-Pigmented Household Biofilm.</title>
        <authorList>
            <person name="Morohoshi T."/>
            <person name="Ikeda T."/>
        </authorList>
    </citation>
    <scope>NUCLEOTIDE SEQUENCE [LARGE SCALE GENOMIC DNA]</scope>
    <source>
        <strain evidence="1 2">P-1M</strain>
    </source>
</reference>
<name>A0A160PEN4_9HYPH</name>
<dbReference type="RefSeq" id="WP_173807882.1">
    <property type="nucleotide sequence ID" value="NZ_AP014809.1"/>
</dbReference>
<evidence type="ECO:0000313" key="1">
    <source>
        <dbReference type="EMBL" id="BAU89780.1"/>
    </source>
</evidence>
<evidence type="ECO:0000313" key="2">
    <source>
        <dbReference type="Proteomes" id="UP000218288"/>
    </source>
</evidence>
<sequence length="55" mass="5831">MLATWLAALVFFGALQALLVVKLADRLTLSGAPQDCQPVCDPETKPTAGRYARAA</sequence>
<proteinExistence type="predicted"/>
<protein>
    <submittedName>
        <fullName evidence="1">Uncharacterized protein</fullName>
    </submittedName>
</protein>